<dbReference type="PANTHER" id="PTHR43625">
    <property type="entry name" value="AFLATOXIN B1 ALDEHYDE REDUCTASE"/>
    <property type="match status" value="1"/>
</dbReference>
<organism evidence="3 4">
    <name type="scientific">Paractinoplanes hotanensis</name>
    <dbReference type="NCBI Taxonomy" id="2906497"/>
    <lineage>
        <taxon>Bacteria</taxon>
        <taxon>Bacillati</taxon>
        <taxon>Actinomycetota</taxon>
        <taxon>Actinomycetes</taxon>
        <taxon>Micromonosporales</taxon>
        <taxon>Micromonosporaceae</taxon>
        <taxon>Paractinoplanes</taxon>
    </lineage>
</organism>
<dbReference type="PANTHER" id="PTHR43625:SF40">
    <property type="entry name" value="ALDO-KETO REDUCTASE YAKC [NADP(+)]"/>
    <property type="match status" value="1"/>
</dbReference>
<dbReference type="SUPFAM" id="SSF51430">
    <property type="entry name" value="NAD(P)-linked oxidoreductase"/>
    <property type="match status" value="1"/>
</dbReference>
<dbReference type="CDD" id="cd19088">
    <property type="entry name" value="AKR_AKR13B1"/>
    <property type="match status" value="1"/>
</dbReference>
<name>A0ABT0Y3B4_9ACTN</name>
<dbReference type="PRINTS" id="PR00069">
    <property type="entry name" value="ALDKETRDTASE"/>
</dbReference>
<reference evidence="3 4" key="1">
    <citation type="submission" date="2022-06" db="EMBL/GenBank/DDBJ databases">
        <title>Actinoplanes abujensis sp. nov., isolated from Nigerian arid soil.</title>
        <authorList>
            <person name="Ding P."/>
        </authorList>
    </citation>
    <scope>NUCLEOTIDE SEQUENCE [LARGE SCALE GENOMIC DNA]</scope>
    <source>
        <strain evidence="4">TRM88002</strain>
    </source>
</reference>
<evidence type="ECO:0000259" key="2">
    <source>
        <dbReference type="Pfam" id="PF00248"/>
    </source>
</evidence>
<dbReference type="InterPro" id="IPR036812">
    <property type="entry name" value="NAD(P)_OxRdtase_dom_sf"/>
</dbReference>
<feature type="domain" description="NADP-dependent oxidoreductase" evidence="2">
    <location>
        <begin position="19"/>
        <end position="290"/>
    </location>
</feature>
<evidence type="ECO:0000313" key="3">
    <source>
        <dbReference type="EMBL" id="MCM4080533.1"/>
    </source>
</evidence>
<dbReference type="Pfam" id="PF00248">
    <property type="entry name" value="Aldo_ket_red"/>
    <property type="match status" value="1"/>
</dbReference>
<dbReference type="InterPro" id="IPR050791">
    <property type="entry name" value="Aldo-Keto_reductase"/>
</dbReference>
<dbReference type="InterPro" id="IPR023210">
    <property type="entry name" value="NADP_OxRdtase_dom"/>
</dbReference>
<evidence type="ECO:0000313" key="4">
    <source>
        <dbReference type="Proteomes" id="UP001523216"/>
    </source>
</evidence>
<dbReference type="RefSeq" id="WP_251800317.1">
    <property type="nucleotide sequence ID" value="NZ_JAMQOL010000032.1"/>
</dbReference>
<gene>
    <name evidence="3" type="ORF">LXN57_23410</name>
</gene>
<dbReference type="InterPro" id="IPR020471">
    <property type="entry name" value="AKR"/>
</dbReference>
<evidence type="ECO:0000256" key="1">
    <source>
        <dbReference type="ARBA" id="ARBA00023002"/>
    </source>
</evidence>
<keyword evidence="4" id="KW-1185">Reference proteome</keyword>
<accession>A0ABT0Y3B4</accession>
<keyword evidence="1" id="KW-0560">Oxidoreductase</keyword>
<sequence length="291" mass="31078">MITAHAAGAWQLGDQVVNRMGFGSMRLTANPDRSVAIRVLRRAVELGVNHIDTAAFYVSPGGIIDTGSGPRRYATELIREALFPYDGSLFLATKVGPGLRPEGDWETADTPARLRAQVEENLRRLGVNRLDLVNLRLTSRTAPVAPRFEALAALRDEGLIRHLGISNATLTQIDEAAAVAPIVCVQNSFAVDLRRDAALVKEAASRGMAFVPFFAIAGPGREGGPTAGTDNAVREIAAAHHVTEHQIRLAWTLHQGGNVLAIPGTGDEQHLLDNIAAGAVRLTAEDLARLG</sequence>
<dbReference type="Proteomes" id="UP001523216">
    <property type="component" value="Unassembled WGS sequence"/>
</dbReference>
<protein>
    <submittedName>
        <fullName evidence="3">Aldo/keto reductase</fullName>
    </submittedName>
</protein>
<dbReference type="EMBL" id="JAMQOL010000032">
    <property type="protein sequence ID" value="MCM4080533.1"/>
    <property type="molecule type" value="Genomic_DNA"/>
</dbReference>
<proteinExistence type="predicted"/>
<comment type="caution">
    <text evidence="3">The sequence shown here is derived from an EMBL/GenBank/DDBJ whole genome shotgun (WGS) entry which is preliminary data.</text>
</comment>
<dbReference type="Gene3D" id="3.20.20.100">
    <property type="entry name" value="NADP-dependent oxidoreductase domain"/>
    <property type="match status" value="1"/>
</dbReference>